<evidence type="ECO:0000313" key="4">
    <source>
        <dbReference type="Proteomes" id="UP000799118"/>
    </source>
</evidence>
<sequence>MLHLRCSRSSVSTMSTSSSQQTLTTPLDVLETRSGSGNTTTSTLESMDTRILLERLKVLNNDNIFKEHRQILDCIYRLVESAWTQANLELENNQIVQKDGVLVGMFIPSMTRILQQTIMYLENNVASPSSRISLSKNKQKTITKDLETFRNKLENIYSFAMPDIPLSLSSGRTEDALAIAASIGSAAFVVCDSVPVLGTLKPIVAGLTEICTTVQTIRSNKQLVAEILRDVREYFRMVLRKVKRSPTAQENEELRRDMEGLFRNLQEIQETLLKLRRKRGLGLRSVLFVKRDSDNLAALQRRVQHARSTFEAGLVVSISTAVCEIVRLQMMSLTTSNEPLRVESPKHTTLAGSASSEFSVLPQIDAAAVVLAPESHSLRVFVEIDLDRASHKYTAGSSPSAIAFTSTVPVPSSSSMSFSSLEFHRIPRPSSGKLAYASSYGASEMDLLPRLWVSFTQAAVVINNTTTGS</sequence>
<keyword evidence="1" id="KW-0175">Coiled coil</keyword>
<dbReference type="GO" id="GO:0007166">
    <property type="term" value="P:cell surface receptor signaling pathway"/>
    <property type="evidence" value="ECO:0007669"/>
    <property type="project" value="InterPro"/>
</dbReference>
<feature type="coiled-coil region" evidence="1">
    <location>
        <begin position="251"/>
        <end position="278"/>
    </location>
</feature>
<dbReference type="AlphaFoldDB" id="A0A6A4H5X8"/>
<dbReference type="Proteomes" id="UP000799118">
    <property type="component" value="Unassembled WGS sequence"/>
</dbReference>
<dbReference type="InterPro" id="IPR036537">
    <property type="entry name" value="Adaptor_Cbl_N_dom_sf"/>
</dbReference>
<accession>A0A6A4H5X8</accession>
<dbReference type="Gene3D" id="1.20.930.20">
    <property type="entry name" value="Adaptor protein Cbl, N-terminal domain"/>
    <property type="match status" value="1"/>
</dbReference>
<dbReference type="EMBL" id="ML769580">
    <property type="protein sequence ID" value="KAE9393120.1"/>
    <property type="molecule type" value="Genomic_DNA"/>
</dbReference>
<evidence type="ECO:0000256" key="2">
    <source>
        <dbReference type="SAM" id="MobiDB-lite"/>
    </source>
</evidence>
<protein>
    <submittedName>
        <fullName evidence="3">Uncharacterized protein</fullName>
    </submittedName>
</protein>
<feature type="compositionally biased region" description="Low complexity" evidence="2">
    <location>
        <begin position="32"/>
        <end position="43"/>
    </location>
</feature>
<evidence type="ECO:0000256" key="1">
    <source>
        <dbReference type="SAM" id="Coils"/>
    </source>
</evidence>
<feature type="region of interest" description="Disordered" evidence="2">
    <location>
        <begin position="6"/>
        <end position="43"/>
    </location>
</feature>
<name>A0A6A4H5X8_9AGAR</name>
<reference evidence="3" key="1">
    <citation type="journal article" date="2019" name="Environ. Microbiol.">
        <title>Fungal ecological strategies reflected in gene transcription - a case study of two litter decomposers.</title>
        <authorList>
            <person name="Barbi F."/>
            <person name="Kohler A."/>
            <person name="Barry K."/>
            <person name="Baskaran P."/>
            <person name="Daum C."/>
            <person name="Fauchery L."/>
            <person name="Ihrmark K."/>
            <person name="Kuo A."/>
            <person name="LaButti K."/>
            <person name="Lipzen A."/>
            <person name="Morin E."/>
            <person name="Grigoriev I.V."/>
            <person name="Henrissat B."/>
            <person name="Lindahl B."/>
            <person name="Martin F."/>
        </authorList>
    </citation>
    <scope>NUCLEOTIDE SEQUENCE</scope>
    <source>
        <strain evidence="3">JB14</strain>
    </source>
</reference>
<gene>
    <name evidence="3" type="ORF">BT96DRAFT_1023191</name>
</gene>
<organism evidence="3 4">
    <name type="scientific">Gymnopus androsaceus JB14</name>
    <dbReference type="NCBI Taxonomy" id="1447944"/>
    <lineage>
        <taxon>Eukaryota</taxon>
        <taxon>Fungi</taxon>
        <taxon>Dikarya</taxon>
        <taxon>Basidiomycota</taxon>
        <taxon>Agaricomycotina</taxon>
        <taxon>Agaricomycetes</taxon>
        <taxon>Agaricomycetidae</taxon>
        <taxon>Agaricales</taxon>
        <taxon>Marasmiineae</taxon>
        <taxon>Omphalotaceae</taxon>
        <taxon>Gymnopus</taxon>
    </lineage>
</organism>
<dbReference type="CDD" id="cd21037">
    <property type="entry name" value="MLKL_NTD"/>
    <property type="match status" value="1"/>
</dbReference>
<evidence type="ECO:0000313" key="3">
    <source>
        <dbReference type="EMBL" id="KAE9393120.1"/>
    </source>
</evidence>
<dbReference type="OrthoDB" id="3068357at2759"/>
<proteinExistence type="predicted"/>
<feature type="compositionally biased region" description="Low complexity" evidence="2">
    <location>
        <begin position="7"/>
        <end position="25"/>
    </location>
</feature>
<dbReference type="InterPro" id="IPR059179">
    <property type="entry name" value="MLKL-like_MCAfunc"/>
</dbReference>
<keyword evidence="4" id="KW-1185">Reference proteome</keyword>